<dbReference type="EMBL" id="JANHOG010001504">
    <property type="protein sequence ID" value="KAJ3535992.1"/>
    <property type="molecule type" value="Genomic_DNA"/>
</dbReference>
<proteinExistence type="predicted"/>
<evidence type="ECO:0000313" key="1">
    <source>
        <dbReference type="EMBL" id="KAJ3535992.1"/>
    </source>
</evidence>
<comment type="caution">
    <text evidence="1">The sequence shown here is derived from an EMBL/GenBank/DDBJ whole genome shotgun (WGS) entry which is preliminary data.</text>
</comment>
<name>A0ACC1SB73_9APHY</name>
<evidence type="ECO:0000313" key="2">
    <source>
        <dbReference type="Proteomes" id="UP001148662"/>
    </source>
</evidence>
<reference evidence="1" key="1">
    <citation type="submission" date="2022-07" db="EMBL/GenBank/DDBJ databases">
        <title>Genome Sequence of Phlebia brevispora.</title>
        <authorList>
            <person name="Buettner E."/>
        </authorList>
    </citation>
    <scope>NUCLEOTIDE SEQUENCE</scope>
    <source>
        <strain evidence="1">MPL23</strain>
    </source>
</reference>
<accession>A0ACC1SB73</accession>
<sequence>MASSQVYLSHARYGKDKVRVFRIVREEKWHTVAEYNVTALLEGDIDVSYTKADNSVVVATDSIKNITYHLAKTSPHVLHPERFALHLGTYFVSKYAHIHKAFITIEQLRWKRIDVNGQAHSHSFWRDGEEKRIVEVEIDATQGKDKIVANVSAGIKDLLGKSTSFQESRHQRTHAYIHHHKSYDQLTCTRRAVSGRLPQS</sequence>
<gene>
    <name evidence="1" type="ORF">NM688_g6896</name>
</gene>
<protein>
    <submittedName>
        <fullName evidence="1">Uncharacterized protein</fullName>
    </submittedName>
</protein>
<dbReference type="Proteomes" id="UP001148662">
    <property type="component" value="Unassembled WGS sequence"/>
</dbReference>
<organism evidence="1 2">
    <name type="scientific">Phlebia brevispora</name>
    <dbReference type="NCBI Taxonomy" id="194682"/>
    <lineage>
        <taxon>Eukaryota</taxon>
        <taxon>Fungi</taxon>
        <taxon>Dikarya</taxon>
        <taxon>Basidiomycota</taxon>
        <taxon>Agaricomycotina</taxon>
        <taxon>Agaricomycetes</taxon>
        <taxon>Polyporales</taxon>
        <taxon>Meruliaceae</taxon>
        <taxon>Phlebia</taxon>
    </lineage>
</organism>
<keyword evidence="2" id="KW-1185">Reference proteome</keyword>